<evidence type="ECO:0000256" key="4">
    <source>
        <dbReference type="ARBA" id="ARBA00022723"/>
    </source>
</evidence>
<sequence>MPYTVPDAEGDGDSFCSNDDEALQIRRLALVPVTFSNSTALDVTSRSSTMFPHLNDSMISNGIVLLLLYVDGIIVTGDDPQAISNLQNYLGKHFEMKDLGTLNYFLDLEISSSFNGYYSSQVNASDLLTRFEIIDSATSSIPLDLNVRPTPFDGVPLDDPTLYHQFMAAPRTIHFIAILCDPTDRRFTTGYCFYLGDALIFWNLLIGDTLSGCWVTVGVLTEKGSQRTSSTGKAYCIWKLSCLDEQTVSVFLFGDAYQRNCKELAGTVFALFNSTVRKDATGMGFSLSVYQPNQLLLMGTSDDYGVCKGKKDGIACTTVINRRRGIYCKYHKSKASEKYSTTTRTELKGGNLRTAFRDYHHKPEGVYMVDPRAGKVTSKRPTQPVKLLSVESLKRALSNADKVTTNAHSQGKRFLAEITGKLYSESVNKEPTKRSQQRISSEKTSILKSRVENQQPDPKRKKTDHTPANKTTKDIGKMIELDYVSSEDEDDIDLIFSR</sequence>
<protein>
    <submittedName>
        <fullName evidence="12">Protein MCM10-like protein isoform X1</fullName>
    </submittedName>
</protein>
<dbReference type="STRING" id="1194695.A0A5A7TUC3"/>
<dbReference type="PANTHER" id="PTHR13454:SF11">
    <property type="entry name" value="PROTEIN MCM10 HOMOLOG"/>
    <property type="match status" value="1"/>
</dbReference>
<keyword evidence="5" id="KW-0863">Zinc-finger</keyword>
<dbReference type="GO" id="GO:0008270">
    <property type="term" value="F:zinc ion binding"/>
    <property type="evidence" value="ECO:0007669"/>
    <property type="project" value="UniProtKB-KW"/>
</dbReference>
<keyword evidence="3" id="KW-0235">DNA replication</keyword>
<dbReference type="GO" id="GO:0043596">
    <property type="term" value="C:nuclear replication fork"/>
    <property type="evidence" value="ECO:0007669"/>
    <property type="project" value="TreeGrafter"/>
</dbReference>
<feature type="region of interest" description="Disordered" evidence="8">
    <location>
        <begin position="427"/>
        <end position="475"/>
    </location>
</feature>
<evidence type="ECO:0000256" key="1">
    <source>
        <dbReference type="ARBA" id="ARBA00004123"/>
    </source>
</evidence>
<dbReference type="Pfam" id="PF22379">
    <property type="entry name" value="OB_MCM10"/>
    <property type="match status" value="1"/>
</dbReference>
<evidence type="ECO:0000256" key="6">
    <source>
        <dbReference type="ARBA" id="ARBA00022833"/>
    </source>
</evidence>
<reference evidence="12 13" key="1">
    <citation type="submission" date="2019-08" db="EMBL/GenBank/DDBJ databases">
        <title>Draft genome sequences of two oriental melons (Cucumis melo L. var makuwa).</title>
        <authorList>
            <person name="Kwon S.-Y."/>
        </authorList>
    </citation>
    <scope>NUCLEOTIDE SEQUENCE [LARGE SCALE GENOMIC DNA]</scope>
    <source>
        <strain evidence="13">cv. SW 3</strain>
        <tissue evidence="12">Leaf</tissue>
    </source>
</reference>
<evidence type="ECO:0000259" key="9">
    <source>
        <dbReference type="Pfam" id="PF07727"/>
    </source>
</evidence>
<dbReference type="AlphaFoldDB" id="A0A5A7TUC3"/>
<accession>A0A5A7TUC3</accession>
<evidence type="ECO:0000256" key="3">
    <source>
        <dbReference type="ARBA" id="ARBA00022705"/>
    </source>
</evidence>
<name>A0A5A7TUC3_CUCMM</name>
<dbReference type="GO" id="GO:0003697">
    <property type="term" value="F:single-stranded DNA binding"/>
    <property type="evidence" value="ECO:0007669"/>
    <property type="project" value="InterPro"/>
</dbReference>
<dbReference type="GO" id="GO:0006270">
    <property type="term" value="P:DNA replication initiation"/>
    <property type="evidence" value="ECO:0007669"/>
    <property type="project" value="InterPro"/>
</dbReference>
<dbReference type="InterPro" id="IPR055065">
    <property type="entry name" value="OB_MCM10"/>
</dbReference>
<feature type="compositionally biased region" description="Polar residues" evidence="8">
    <location>
        <begin position="437"/>
        <end position="456"/>
    </location>
</feature>
<evidence type="ECO:0000256" key="5">
    <source>
        <dbReference type="ARBA" id="ARBA00022771"/>
    </source>
</evidence>
<comment type="caution">
    <text evidence="12">The sequence shown here is derived from an EMBL/GenBank/DDBJ whole genome shotgun (WGS) entry which is preliminary data.</text>
</comment>
<evidence type="ECO:0000313" key="12">
    <source>
        <dbReference type="EMBL" id="KAA0045736.1"/>
    </source>
</evidence>
<keyword evidence="7" id="KW-0539">Nucleus</keyword>
<feature type="compositionally biased region" description="Basic and acidic residues" evidence="8">
    <location>
        <begin position="464"/>
        <end position="475"/>
    </location>
</feature>
<dbReference type="OrthoDB" id="273123at2759"/>
<keyword evidence="4" id="KW-0479">Metal-binding</keyword>
<feature type="domain" description="MCM10 OB-fold" evidence="11">
    <location>
        <begin position="203"/>
        <end position="296"/>
    </location>
</feature>
<organism evidence="12 13">
    <name type="scientific">Cucumis melo var. makuwa</name>
    <name type="common">Oriental melon</name>
    <dbReference type="NCBI Taxonomy" id="1194695"/>
    <lineage>
        <taxon>Eukaryota</taxon>
        <taxon>Viridiplantae</taxon>
        <taxon>Streptophyta</taxon>
        <taxon>Embryophyta</taxon>
        <taxon>Tracheophyta</taxon>
        <taxon>Spermatophyta</taxon>
        <taxon>Magnoliopsida</taxon>
        <taxon>eudicotyledons</taxon>
        <taxon>Gunneridae</taxon>
        <taxon>Pentapetalae</taxon>
        <taxon>rosids</taxon>
        <taxon>fabids</taxon>
        <taxon>Cucurbitales</taxon>
        <taxon>Cucurbitaceae</taxon>
        <taxon>Benincaseae</taxon>
        <taxon>Cucumis</taxon>
    </lineage>
</organism>
<evidence type="ECO:0000256" key="8">
    <source>
        <dbReference type="SAM" id="MobiDB-lite"/>
    </source>
</evidence>
<feature type="domain" description="Zinc finger Mcm10/DnaG-type" evidence="10">
    <location>
        <begin position="299"/>
        <end position="340"/>
    </location>
</feature>
<dbReference type="InterPro" id="IPR012340">
    <property type="entry name" value="NA-bd_OB-fold"/>
</dbReference>
<dbReference type="Gene3D" id="2.40.50.140">
    <property type="entry name" value="Nucleic acid-binding proteins"/>
    <property type="match status" value="1"/>
</dbReference>
<evidence type="ECO:0000313" key="13">
    <source>
        <dbReference type="Proteomes" id="UP000321393"/>
    </source>
</evidence>
<evidence type="ECO:0000259" key="10">
    <source>
        <dbReference type="Pfam" id="PF09329"/>
    </source>
</evidence>
<evidence type="ECO:0000256" key="7">
    <source>
        <dbReference type="ARBA" id="ARBA00023242"/>
    </source>
</evidence>
<comment type="similarity">
    <text evidence="2">Belongs to the MCM10 family.</text>
</comment>
<dbReference type="PANTHER" id="PTHR13454">
    <property type="entry name" value="PROTEIN MCM10 HOMOLOG"/>
    <property type="match status" value="1"/>
</dbReference>
<dbReference type="InterPro" id="IPR015408">
    <property type="entry name" value="Znf_Mcm10/DnaG"/>
</dbReference>
<evidence type="ECO:0000256" key="2">
    <source>
        <dbReference type="ARBA" id="ARBA00009679"/>
    </source>
</evidence>
<feature type="domain" description="Reverse transcriptase Ty1/copia-type" evidence="9">
    <location>
        <begin position="62"/>
        <end position="143"/>
    </location>
</feature>
<dbReference type="InterPro" id="IPR040184">
    <property type="entry name" value="Mcm10"/>
</dbReference>
<keyword evidence="6" id="KW-0862">Zinc</keyword>
<gene>
    <name evidence="12" type="ORF">E6C27_scaffold243G002560</name>
</gene>
<dbReference type="EMBL" id="SSTE01014401">
    <property type="protein sequence ID" value="KAA0045736.1"/>
    <property type="molecule type" value="Genomic_DNA"/>
</dbReference>
<dbReference type="GO" id="GO:0003688">
    <property type="term" value="F:DNA replication origin binding"/>
    <property type="evidence" value="ECO:0007669"/>
    <property type="project" value="TreeGrafter"/>
</dbReference>
<dbReference type="Pfam" id="PF09329">
    <property type="entry name" value="zf-primase"/>
    <property type="match status" value="1"/>
</dbReference>
<dbReference type="Pfam" id="PF07727">
    <property type="entry name" value="RVT_2"/>
    <property type="match status" value="1"/>
</dbReference>
<proteinExistence type="inferred from homology"/>
<dbReference type="Proteomes" id="UP000321393">
    <property type="component" value="Unassembled WGS sequence"/>
</dbReference>
<dbReference type="InterPro" id="IPR013103">
    <property type="entry name" value="RVT_2"/>
</dbReference>
<comment type="subcellular location">
    <subcellularLocation>
        <location evidence="1">Nucleus</location>
    </subcellularLocation>
</comment>
<evidence type="ECO:0000259" key="11">
    <source>
        <dbReference type="Pfam" id="PF22379"/>
    </source>
</evidence>